<dbReference type="Proteomes" id="UP000823877">
    <property type="component" value="Unassembled WGS sequence"/>
</dbReference>
<dbReference type="InterPro" id="IPR013762">
    <property type="entry name" value="Integrase-like_cat_sf"/>
</dbReference>
<dbReference type="InterPro" id="IPR050090">
    <property type="entry name" value="Tyrosine_recombinase_XerCD"/>
</dbReference>
<dbReference type="GO" id="GO:0006310">
    <property type="term" value="P:DNA recombination"/>
    <property type="evidence" value="ECO:0007669"/>
    <property type="project" value="UniProtKB-KW"/>
</dbReference>
<dbReference type="PANTHER" id="PTHR30349:SF41">
    <property type="entry name" value="INTEGRASE_RECOMBINASE PROTEIN MJ0367-RELATED"/>
    <property type="match status" value="1"/>
</dbReference>
<reference evidence="5" key="2">
    <citation type="submission" date="2021-04" db="EMBL/GenBank/DDBJ databases">
        <authorList>
            <person name="Gilroy R."/>
        </authorList>
    </citation>
    <scope>NUCLEOTIDE SEQUENCE</scope>
    <source>
        <strain evidence="5">CHK188-16595</strain>
    </source>
</reference>
<evidence type="ECO:0000256" key="3">
    <source>
        <dbReference type="ARBA" id="ARBA00023172"/>
    </source>
</evidence>
<dbReference type="InterPro" id="IPR002104">
    <property type="entry name" value="Integrase_catalytic"/>
</dbReference>
<dbReference type="PROSITE" id="PS51898">
    <property type="entry name" value="TYR_RECOMBINASE"/>
    <property type="match status" value="1"/>
</dbReference>
<dbReference type="Gene3D" id="1.10.443.10">
    <property type="entry name" value="Intergrase catalytic core"/>
    <property type="match status" value="1"/>
</dbReference>
<dbReference type="Pfam" id="PF00589">
    <property type="entry name" value="Phage_integrase"/>
    <property type="match status" value="1"/>
</dbReference>
<gene>
    <name evidence="5" type="ORF">IAA37_07755</name>
</gene>
<accession>A0A9D2MIR5</accession>
<dbReference type="InterPro" id="IPR011010">
    <property type="entry name" value="DNA_brk_join_enz"/>
</dbReference>
<sequence length="210" mass="24597">MQEDIINKNYAEFVQLPAAVKPETNPFTDEEIKILLNNDDNRICKIILCMIFTGFRPTEFFSIEVKNIDIENMFIRGGAKTEAGKNRIVPIYSGIQQYFKDFYKNAIQVHRKYLFVNQRGNKIDVNNFRNRYFYRTLINIGILKDENDKHVTPYSTRHTFATLCDRADIDDDLIIRMIGHTTKKTTQIYIHKTEEDMKNAIESLSDKVAL</sequence>
<dbReference type="GO" id="GO:0015074">
    <property type="term" value="P:DNA integration"/>
    <property type="evidence" value="ECO:0007669"/>
    <property type="project" value="InterPro"/>
</dbReference>
<evidence type="ECO:0000256" key="2">
    <source>
        <dbReference type="ARBA" id="ARBA00023125"/>
    </source>
</evidence>
<dbReference type="EMBL" id="DWXN01000012">
    <property type="protein sequence ID" value="HJB75546.1"/>
    <property type="molecule type" value="Genomic_DNA"/>
</dbReference>
<dbReference type="PANTHER" id="PTHR30349">
    <property type="entry name" value="PHAGE INTEGRASE-RELATED"/>
    <property type="match status" value="1"/>
</dbReference>
<dbReference type="SUPFAM" id="SSF56349">
    <property type="entry name" value="DNA breaking-rejoining enzymes"/>
    <property type="match status" value="1"/>
</dbReference>
<keyword evidence="3" id="KW-0233">DNA recombination</keyword>
<evidence type="ECO:0000313" key="5">
    <source>
        <dbReference type="EMBL" id="HJB75546.1"/>
    </source>
</evidence>
<protein>
    <submittedName>
        <fullName evidence="5">Site-specific integrase</fullName>
    </submittedName>
</protein>
<evidence type="ECO:0000259" key="4">
    <source>
        <dbReference type="PROSITE" id="PS51898"/>
    </source>
</evidence>
<reference evidence="5" key="1">
    <citation type="journal article" date="2021" name="PeerJ">
        <title>Extensive microbial diversity within the chicken gut microbiome revealed by metagenomics and culture.</title>
        <authorList>
            <person name="Gilroy R."/>
            <person name="Ravi A."/>
            <person name="Getino M."/>
            <person name="Pursley I."/>
            <person name="Horton D.L."/>
            <person name="Alikhan N.F."/>
            <person name="Baker D."/>
            <person name="Gharbi K."/>
            <person name="Hall N."/>
            <person name="Watson M."/>
            <person name="Adriaenssens E.M."/>
            <person name="Foster-Nyarko E."/>
            <person name="Jarju S."/>
            <person name="Secka A."/>
            <person name="Antonio M."/>
            <person name="Oren A."/>
            <person name="Chaudhuri R.R."/>
            <person name="La Ragione R."/>
            <person name="Hildebrand F."/>
            <person name="Pallen M.J."/>
        </authorList>
    </citation>
    <scope>NUCLEOTIDE SEQUENCE</scope>
    <source>
        <strain evidence="5">CHK188-16595</strain>
    </source>
</reference>
<organism evidence="5 6">
    <name type="scientific">Candidatus Eubacterium faecale</name>
    <dbReference type="NCBI Taxonomy" id="2838568"/>
    <lineage>
        <taxon>Bacteria</taxon>
        <taxon>Bacillati</taxon>
        <taxon>Bacillota</taxon>
        <taxon>Clostridia</taxon>
        <taxon>Eubacteriales</taxon>
        <taxon>Eubacteriaceae</taxon>
        <taxon>Eubacterium</taxon>
    </lineage>
</organism>
<name>A0A9D2MIR5_9FIRM</name>
<comment type="caution">
    <text evidence="5">The sequence shown here is derived from an EMBL/GenBank/DDBJ whole genome shotgun (WGS) entry which is preliminary data.</text>
</comment>
<evidence type="ECO:0000313" key="6">
    <source>
        <dbReference type="Proteomes" id="UP000823877"/>
    </source>
</evidence>
<feature type="domain" description="Tyr recombinase" evidence="4">
    <location>
        <begin position="22"/>
        <end position="202"/>
    </location>
</feature>
<dbReference type="CDD" id="cd00397">
    <property type="entry name" value="DNA_BRE_C"/>
    <property type="match status" value="1"/>
</dbReference>
<dbReference type="GO" id="GO:0003677">
    <property type="term" value="F:DNA binding"/>
    <property type="evidence" value="ECO:0007669"/>
    <property type="project" value="UniProtKB-KW"/>
</dbReference>
<dbReference type="AlphaFoldDB" id="A0A9D2MIR5"/>
<keyword evidence="2" id="KW-0238">DNA-binding</keyword>
<comment type="similarity">
    <text evidence="1">Belongs to the 'phage' integrase family.</text>
</comment>
<evidence type="ECO:0000256" key="1">
    <source>
        <dbReference type="ARBA" id="ARBA00008857"/>
    </source>
</evidence>
<proteinExistence type="inferred from homology"/>